<dbReference type="AlphaFoldDB" id="A0A9W5PXR0"/>
<sequence>MFADTQQHILSTKKYNEVSQSPDFVAENGISLLEKVHKKIGRKIP</sequence>
<organism evidence="1 2">
    <name type="scientific">Bacillus cereus VD196</name>
    <dbReference type="NCBI Taxonomy" id="1053243"/>
    <lineage>
        <taxon>Bacteria</taxon>
        <taxon>Bacillati</taxon>
        <taxon>Bacillota</taxon>
        <taxon>Bacilli</taxon>
        <taxon>Bacillales</taxon>
        <taxon>Bacillaceae</taxon>
        <taxon>Bacillus</taxon>
        <taxon>Bacillus cereus group</taxon>
    </lineage>
</organism>
<comment type="caution">
    <text evidence="1">The sequence shown here is derived from an EMBL/GenBank/DDBJ whole genome shotgun (WGS) entry which is preliminary data.</text>
</comment>
<dbReference type="EMBL" id="AHFL01000089">
    <property type="protein sequence ID" value="EOO57800.1"/>
    <property type="molecule type" value="Genomic_DNA"/>
</dbReference>
<gene>
    <name evidence="1" type="ORF">IKE_06288</name>
</gene>
<protein>
    <submittedName>
        <fullName evidence="1">Uncharacterized protein</fullName>
    </submittedName>
</protein>
<reference evidence="1 2" key="1">
    <citation type="submission" date="2012-12" db="EMBL/GenBank/DDBJ databases">
        <title>The Genome Sequence of Bacillus cereus VD196.</title>
        <authorList>
            <consortium name="The Broad Institute Genome Sequencing Platform"/>
            <consortium name="The Broad Institute Genome Sequencing Center for Infectious Disease"/>
            <person name="Feldgarden M."/>
            <person name="Van der Auwera G.A."/>
            <person name="Mahillon J."/>
            <person name="Duprez V."/>
            <person name="Timmery S."/>
            <person name="Mattelet C."/>
            <person name="Dierick K."/>
            <person name="Sun M."/>
            <person name="Yu Z."/>
            <person name="Zhu L."/>
            <person name="Hu X."/>
            <person name="Shank E.B."/>
            <person name="Swiecicka I."/>
            <person name="Hansen B.M."/>
            <person name="Andrup L."/>
            <person name="Walker B."/>
            <person name="Young S.K."/>
            <person name="Zeng Q."/>
            <person name="Gargeya S."/>
            <person name="Fitzgerald M."/>
            <person name="Haas B."/>
            <person name="Abouelleil A."/>
            <person name="Alvarado L."/>
            <person name="Arachchi H.M."/>
            <person name="Berlin A.M."/>
            <person name="Chapman S.B."/>
            <person name="Dewar J."/>
            <person name="Goldberg J."/>
            <person name="Griggs A."/>
            <person name="Gujja S."/>
            <person name="Hansen M."/>
            <person name="Howarth C."/>
            <person name="Imamovic A."/>
            <person name="Larimer J."/>
            <person name="McCowan C."/>
            <person name="Murphy C."/>
            <person name="Neiman D."/>
            <person name="Pearson M."/>
            <person name="Priest M."/>
            <person name="Roberts A."/>
            <person name="Saif S."/>
            <person name="Shea T."/>
            <person name="Sisk P."/>
            <person name="Sykes S."/>
            <person name="Wortman J."/>
            <person name="Nusbaum C."/>
            <person name="Birren B."/>
        </authorList>
    </citation>
    <scope>NUCLEOTIDE SEQUENCE [LARGE SCALE GENOMIC DNA]</scope>
    <source>
        <strain evidence="1 2">VD196</strain>
    </source>
</reference>
<proteinExistence type="predicted"/>
<dbReference type="Proteomes" id="UP000014023">
    <property type="component" value="Unassembled WGS sequence"/>
</dbReference>
<evidence type="ECO:0000313" key="1">
    <source>
        <dbReference type="EMBL" id="EOO57800.1"/>
    </source>
</evidence>
<accession>A0A9W5PXR0</accession>
<name>A0A9W5PXR0_BACCE</name>
<evidence type="ECO:0000313" key="2">
    <source>
        <dbReference type="Proteomes" id="UP000014023"/>
    </source>
</evidence>